<dbReference type="Gene3D" id="3.40.1360.10">
    <property type="match status" value="1"/>
</dbReference>
<dbReference type="PANTHER" id="PTHR30313">
    <property type="entry name" value="DNA PRIMASE"/>
    <property type="match status" value="1"/>
</dbReference>
<dbReference type="InterPro" id="IPR018541">
    <property type="entry name" value="Ftsk_gamma"/>
</dbReference>
<feature type="region of interest" description="Disordered" evidence="1">
    <location>
        <begin position="639"/>
        <end position="870"/>
    </location>
</feature>
<dbReference type="Gene3D" id="3.90.980.10">
    <property type="entry name" value="DNA primase, catalytic core, N-terminal domain"/>
    <property type="match status" value="1"/>
</dbReference>
<dbReference type="EMBL" id="JAFEJA010000002">
    <property type="protein sequence ID" value="MBM9623939.1"/>
    <property type="molecule type" value="Genomic_DNA"/>
</dbReference>
<dbReference type="SMART" id="SM00843">
    <property type="entry name" value="Ftsk_gamma"/>
    <property type="match status" value="1"/>
</dbReference>
<dbReference type="RefSeq" id="WP_205378001.1">
    <property type="nucleotide sequence ID" value="NZ_JAFEJA010000002.1"/>
</dbReference>
<dbReference type="InterPro" id="IPR036388">
    <property type="entry name" value="WH-like_DNA-bd_sf"/>
</dbReference>
<feature type="compositionally biased region" description="Basic and acidic residues" evidence="1">
    <location>
        <begin position="662"/>
        <end position="672"/>
    </location>
</feature>
<feature type="region of interest" description="Disordered" evidence="1">
    <location>
        <begin position="2453"/>
        <end position="2488"/>
    </location>
</feature>
<dbReference type="Gene3D" id="1.10.10.10">
    <property type="entry name" value="Winged helix-like DNA-binding domain superfamily/Winged helix DNA-binding domain"/>
    <property type="match status" value="1"/>
</dbReference>
<dbReference type="PANTHER" id="PTHR30313:SF2">
    <property type="entry name" value="DNA PRIMASE"/>
    <property type="match status" value="1"/>
</dbReference>
<dbReference type="Pfam" id="PF08275">
    <property type="entry name" value="DNAG_N"/>
    <property type="match status" value="1"/>
</dbReference>
<feature type="compositionally biased region" description="Basic and acidic residues" evidence="1">
    <location>
        <begin position="1533"/>
        <end position="1550"/>
    </location>
</feature>
<evidence type="ECO:0000313" key="3">
    <source>
        <dbReference type="EMBL" id="MBM9623939.1"/>
    </source>
</evidence>
<gene>
    <name evidence="3" type="ORF">JE024_35730</name>
</gene>
<feature type="domain" description="FtsK gamma" evidence="2">
    <location>
        <begin position="2380"/>
        <end position="2445"/>
    </location>
</feature>
<feature type="region of interest" description="Disordered" evidence="1">
    <location>
        <begin position="356"/>
        <end position="460"/>
    </location>
</feature>
<reference evidence="3 4" key="1">
    <citation type="journal article" date="2016" name="Arch. Microbiol.">
        <title>Streptomyces zhihengii sp. nov., isolated from rhizospheric soil of Psammosilene tunicoides.</title>
        <authorList>
            <person name="Huang M.J."/>
            <person name="Fei J.J."/>
            <person name="Salam N."/>
            <person name="Kim C.J."/>
            <person name="Hozzein W.N."/>
            <person name="Xiao M."/>
            <person name="Huang H.Q."/>
            <person name="Li W.J."/>
        </authorList>
    </citation>
    <scope>NUCLEOTIDE SEQUENCE [LARGE SCALE GENOMIC DNA]</scope>
    <source>
        <strain evidence="3 4">YIM T102</strain>
    </source>
</reference>
<feature type="compositionally biased region" description="Polar residues" evidence="1">
    <location>
        <begin position="2532"/>
        <end position="2547"/>
    </location>
</feature>
<dbReference type="SUPFAM" id="SSF46785">
    <property type="entry name" value="Winged helix' DNA-binding domain"/>
    <property type="match status" value="1"/>
</dbReference>
<dbReference type="InterPro" id="IPR013264">
    <property type="entry name" value="DNAG_N"/>
</dbReference>
<sequence length="2547" mass="270635">MNGRPDGTDGDARGDPAPAAQNADESKAEHQARDRRDKSPSAAAFTDPGAVEVWDSEGGGSKELWEAVRVAGDMTALRADIDVRVETELRAETGMDADNRERLELVRVHASMVVPPLGWSRQLADVMRIAVDGRLIVDGDGVFRQRPTGGGAGRRVSNARVQLLKEASFLTLPGGESSEGEVRPTVQGDQALFLADLYPDGLHADDTAAYEARLKASRRPWRSSDENKGVARRLPPLERWAMRWPEDRRPQRLSESEHADAVFALAVVAYRDLDAVVTRLWKPGIKPRDLAGIGNRLTAAEQKVGQDRGGAATDLRAARALAERYAASIEGDPRAEEANTWIRRLSERIDQYVAHWPGADVPPRTEETAALTSPREDGQRALLSESAEPTRDGRPEVPAADSQSATSAPAPAAPEQPSEAPRPPAAPSTAKTMPVTLPGTHPSVAPDPLGGSSDVTLTQDPVPAGRFHQFSYTWTATVAGGHEGTYSVTGDCQGKVRNGIPDHTTYRVHYAHGFADGQDEEGQVWALGLATTLKGAAEYISAHWTRAQTGNHRAEAQQDYYASGLWLLPAVGKDEYLVYRPDGSWELTSGEGDVYEVRYEAATRAGSLEVRHEGQLVGVTTERYERKWPQMLALVRDHSAHQAAKPTAAVSSPEVLADDPERDVSPDTDADRAVTVGHLSSAETATPDVAAPSGKDPEALFDLVEPDGERVGEGTYTAPQNGPEGPVETPMAQPAAPAARDDLGTASPGGDAVEESARFDGTSLPPAVTTPGSRRQAQAPSRSGFEAQDDVGVQRDEARPEAPGGPEPVRDDTSREAAAPTGDEDRQSPIGEPAAAAKPSPPHAVQTDSVEGSAAELTAPEAAEQADAGPLDADAVVRSLGEVGAYANQAVYEGAYEALLASLDEHRDWLTEEAAAAAAADALLTTRGVALPALTALLALDVAARSAEGRGEAHAALAEQLRHHIRCTQLTMSKIVVGQATRTTDLARLRELHVVAFEGQFIGFRQATAAGEMEVGQYLEHRADQIKEQSTGPADTGEVGAETVEEDVTVDEGDEVGLPALELPAGAGVFFSHAEAAPHLHARAVELVRSPPGTSGELAYLDGRPVYVMVTEPADATLPGLRALLLGQSTGADARTVHISAEELAALEPARFMAAMTVWMAADDDGARPLLDYEQGMGGVQEAPGPVAAETPAPLSSVPPDPMSPAADAVQPESAQTPVELMPAAGSLPLSGKGTAPMTTSEPDPDPSRRPQSMARVAGGPTTVTRSVARSAEGDEHQLITAPRAPVAVPRPPAVAAPAAVPVRQEELGAADRLAGLARQALASLGSSREVTATMAAPDHVLVTVEATGDSGRDHYLSAGLEQALHAAITRQPDRSLDRLRVEVQHAHTGQTLLPANGSATSAVDAAVPRARLIAVTAEAARIFAARLRTDPNAELARTYLHEGDVAAGIQGRQLPPEIQATWGVGYAPSDRNAGRWDVLARELLRAGFSEDDIVESGLAKRSSKETLYDAFADRIMFPIHNQVGEIVGFGGRRIDRPGETESQSRDRGGPKYLNTRETAIFHKGELVFGLYHPAQAEALQASIGPRVGVEGYLDVIATARAAETRPLEQRPVAGAPMGTALTEAQLSALRGIQDGTPHTHLLFSDNDASGQRVLLNNWDLLLTTPGTTEVTRAADAKDAADLWEAGVMAGTGGAEPVLRALEQRQPLLDAAVEAQLMDFADATERAHHTFAAGAFNARSRAAAALAAHLIHADAQHRAPRDDHELQRAALTWAKRLHQSWQLPGHLIATAVLLGPGTHDDDHHNAVYEQALDLLAADPDAYFADDQYVLSRSSAILSALHQPTTPTARGSASTAGATGTGQWPAGTNRPAAAVPASATRTVGPAAFTMSLQGPEPSATLTETTDRTAAAYSLHVAVYDRLGHHATEDESPGHLAKPLPLGSLHGVPLATSGADQRTEDPSIVVWLGSDSVRLSYGRFTAMTPTEFLAAVEWRAAVAAGGIGAPLSRTWREAVRTILPRSLPHTPNAAGFAALLDTIAASAEGRTRETRRRARQAVDVYTAGYPDLALDHLATGGHTWALGNDGRWAQIPVVAQPSWDDVSEGLAQEADVLRQLRQEAADLPFSEPTAAEPPVAADLTLAHHSAHEAMAVLRPFSIGLPGTVYERITDLVAQMDSCVPAARRLRGSDGARLMGRVKTSLVRALEGLATVADKIRLSGLADRLERAVVRLRGQNGQPQAERAVRADRRLQDLSHTERDLERRMATPGTTMHAIGELQEQWIINRARWRARYEQITGQAPSTNFLPDNGLIAGAPPIPNPVTGHDLLITRLRNRVAEERDVDPHTGEMSDPWNPTADLLTGVAWAYQQRLIGGVPAGPDPEGPAPPEQLRQAALVVTARREASPLTLRRAMGVSAERADRLLDRLEAQQVLGPYRPDATRTVLADSGDIDALLTRPHRPVASRPSAAVPLPSTPPMEAQEASTTDLNDRRADIDGVVTKFLAEQAARTAGQPDDLTDQAAPASRPRARHEAQANALSTRQTTQLSPSQL</sequence>
<feature type="region of interest" description="Disordered" evidence="1">
    <location>
        <begin position="1531"/>
        <end position="1553"/>
    </location>
</feature>
<feature type="compositionally biased region" description="Low complexity" evidence="1">
    <location>
        <begin position="398"/>
        <end position="419"/>
    </location>
</feature>
<accession>A0ABS2V2N3</accession>
<feature type="region of interest" description="Disordered" evidence="1">
    <location>
        <begin position="1176"/>
        <end position="1262"/>
    </location>
</feature>
<evidence type="ECO:0000256" key="1">
    <source>
        <dbReference type="SAM" id="MobiDB-lite"/>
    </source>
</evidence>
<dbReference type="SUPFAM" id="SSF56731">
    <property type="entry name" value="DNA primase core"/>
    <property type="match status" value="1"/>
</dbReference>
<feature type="compositionally biased region" description="Basic and acidic residues" evidence="1">
    <location>
        <begin position="24"/>
        <end position="39"/>
    </location>
</feature>
<feature type="compositionally biased region" description="Low complexity" evidence="1">
    <location>
        <begin position="1843"/>
        <end position="1861"/>
    </location>
</feature>
<feature type="region of interest" description="Disordered" evidence="1">
    <location>
        <begin position="1843"/>
        <end position="1879"/>
    </location>
</feature>
<dbReference type="InterPro" id="IPR037068">
    <property type="entry name" value="DNA_primase_core_N_sf"/>
</dbReference>
<evidence type="ECO:0000313" key="4">
    <source>
        <dbReference type="Proteomes" id="UP000664109"/>
    </source>
</evidence>
<protein>
    <recommendedName>
        <fullName evidence="2">FtsK gamma domain-containing protein</fullName>
    </recommendedName>
</protein>
<dbReference type="InterPro" id="IPR050219">
    <property type="entry name" value="DnaG_primase"/>
</dbReference>
<evidence type="ECO:0000259" key="2">
    <source>
        <dbReference type="SMART" id="SM00843"/>
    </source>
</evidence>
<feature type="compositionally biased region" description="Basic and acidic residues" evidence="1">
    <location>
        <begin position="1"/>
        <end position="14"/>
    </location>
</feature>
<keyword evidence="4" id="KW-1185">Reference proteome</keyword>
<name>A0ABS2V2N3_9ACTN</name>
<comment type="caution">
    <text evidence="3">The sequence shown here is derived from an EMBL/GenBank/DDBJ whole genome shotgun (WGS) entry which is preliminary data.</text>
</comment>
<feature type="region of interest" description="Disordered" evidence="1">
    <location>
        <begin position="1"/>
        <end position="58"/>
    </location>
</feature>
<organism evidence="3 4">
    <name type="scientific">Streptomyces zhihengii</name>
    <dbReference type="NCBI Taxonomy" id="1818004"/>
    <lineage>
        <taxon>Bacteria</taxon>
        <taxon>Bacillati</taxon>
        <taxon>Actinomycetota</taxon>
        <taxon>Actinomycetes</taxon>
        <taxon>Kitasatosporales</taxon>
        <taxon>Streptomycetaceae</taxon>
        <taxon>Streptomyces</taxon>
    </lineage>
</organism>
<feature type="region of interest" description="Disordered" evidence="1">
    <location>
        <begin position="2502"/>
        <end position="2547"/>
    </location>
</feature>
<proteinExistence type="predicted"/>
<dbReference type="InterPro" id="IPR036390">
    <property type="entry name" value="WH_DNA-bd_sf"/>
</dbReference>
<dbReference type="Proteomes" id="UP000664109">
    <property type="component" value="Unassembled WGS sequence"/>
</dbReference>
<feature type="compositionally biased region" description="Polar residues" evidence="1">
    <location>
        <begin position="770"/>
        <end position="781"/>
    </location>
</feature>